<comment type="similarity">
    <text evidence="1">Belongs to the peptidase S8 family. Furin subfamily.</text>
</comment>
<dbReference type="FunFam" id="3.40.50.200:FF:000021">
    <property type="entry name" value="Proprotein convertase subtilisin/kexin type 5a"/>
    <property type="match status" value="1"/>
</dbReference>
<dbReference type="GO" id="GO:0000139">
    <property type="term" value="C:Golgi membrane"/>
    <property type="evidence" value="ECO:0007669"/>
    <property type="project" value="TreeGrafter"/>
</dbReference>
<dbReference type="PROSITE" id="PS00138">
    <property type="entry name" value="SUBTILASE_SER"/>
    <property type="match status" value="1"/>
</dbReference>
<dbReference type="InterPro" id="IPR023827">
    <property type="entry name" value="Peptidase_S8_Asp-AS"/>
</dbReference>
<dbReference type="GeneID" id="110983302"/>
<evidence type="ECO:0000256" key="6">
    <source>
        <dbReference type="ARBA" id="ARBA00022825"/>
    </source>
</evidence>
<dbReference type="Pfam" id="PF16470">
    <property type="entry name" value="S8_pro-domain"/>
    <property type="match status" value="1"/>
</dbReference>
<dbReference type="InterPro" id="IPR034182">
    <property type="entry name" value="Kexin/furin"/>
</dbReference>
<dbReference type="KEGG" id="aplc:110983302"/>
<evidence type="ECO:0000256" key="5">
    <source>
        <dbReference type="ARBA" id="ARBA00022801"/>
    </source>
</evidence>
<dbReference type="GO" id="GO:0004252">
    <property type="term" value="F:serine-type endopeptidase activity"/>
    <property type="evidence" value="ECO:0007669"/>
    <property type="project" value="UniProtKB-UniRule"/>
</dbReference>
<evidence type="ECO:0000256" key="7">
    <source>
        <dbReference type="ARBA" id="ARBA00023145"/>
    </source>
</evidence>
<protein>
    <submittedName>
        <fullName evidence="16 17">PC3-like endoprotease variant B</fullName>
    </submittedName>
</protein>
<dbReference type="InterPro" id="IPR038466">
    <property type="entry name" value="S8_pro-domain_sf"/>
</dbReference>
<feature type="region of interest" description="Disordered" evidence="12">
    <location>
        <begin position="733"/>
        <end position="756"/>
    </location>
</feature>
<dbReference type="PRINTS" id="PR00723">
    <property type="entry name" value="SUBTILISIN"/>
</dbReference>
<feature type="compositionally biased region" description="Basic and acidic residues" evidence="12">
    <location>
        <begin position="202"/>
        <end position="212"/>
    </location>
</feature>
<feature type="active site" description="Charge relay system" evidence="10 11">
    <location>
        <position position="218"/>
    </location>
</feature>
<evidence type="ECO:0000256" key="11">
    <source>
        <dbReference type="PROSITE-ProRule" id="PRU01240"/>
    </source>
</evidence>
<dbReference type="InterPro" id="IPR022398">
    <property type="entry name" value="Peptidase_S8_His-AS"/>
</dbReference>
<keyword evidence="4 13" id="KW-0732">Signal</keyword>
<dbReference type="PROSITE" id="PS00136">
    <property type="entry name" value="SUBTILASE_ASP"/>
    <property type="match status" value="1"/>
</dbReference>
<dbReference type="InterPro" id="IPR002884">
    <property type="entry name" value="P_dom"/>
</dbReference>
<keyword evidence="9" id="KW-0325">Glycoprotein</keyword>
<evidence type="ECO:0000256" key="1">
    <source>
        <dbReference type="ARBA" id="ARBA00005325"/>
    </source>
</evidence>
<evidence type="ECO:0000256" key="10">
    <source>
        <dbReference type="PIRSR" id="PIRSR615500-1"/>
    </source>
</evidence>
<feature type="compositionally biased region" description="Polar residues" evidence="12">
    <location>
        <begin position="628"/>
        <end position="642"/>
    </location>
</feature>
<feature type="active site" description="Charge relay system" evidence="10 11">
    <location>
        <position position="175"/>
    </location>
</feature>
<evidence type="ECO:0000313" key="18">
    <source>
        <dbReference type="RefSeq" id="XP_022098140.1"/>
    </source>
</evidence>
<dbReference type="Pfam" id="PF01483">
    <property type="entry name" value="P_proprotein"/>
    <property type="match status" value="1"/>
</dbReference>
<evidence type="ECO:0000256" key="12">
    <source>
        <dbReference type="SAM" id="MobiDB-lite"/>
    </source>
</evidence>
<organism evidence="15 21">
    <name type="scientific">Acanthaster planci</name>
    <name type="common">Crown-of-thorns starfish</name>
    <dbReference type="NCBI Taxonomy" id="133434"/>
    <lineage>
        <taxon>Eukaryota</taxon>
        <taxon>Metazoa</taxon>
        <taxon>Echinodermata</taxon>
        <taxon>Eleutherozoa</taxon>
        <taxon>Asterozoa</taxon>
        <taxon>Asteroidea</taxon>
        <taxon>Valvatacea</taxon>
        <taxon>Valvatida</taxon>
        <taxon>Acanthasteridae</taxon>
        <taxon>Acanthaster</taxon>
    </lineage>
</organism>
<evidence type="ECO:0000313" key="19">
    <source>
        <dbReference type="RefSeq" id="XP_022098141.1"/>
    </source>
</evidence>
<dbReference type="CDD" id="cd04059">
    <property type="entry name" value="Peptidases_S8_Protein_convertases_Kexins_Furin-like"/>
    <property type="match status" value="1"/>
</dbReference>
<feature type="active site" description="Charge relay system" evidence="10 11">
    <location>
        <position position="402"/>
    </location>
</feature>
<dbReference type="SUPFAM" id="SSF49785">
    <property type="entry name" value="Galactose-binding domain-like"/>
    <property type="match status" value="1"/>
</dbReference>
<evidence type="ECO:0000256" key="2">
    <source>
        <dbReference type="ARBA" id="ARBA00022670"/>
    </source>
</evidence>
<dbReference type="Pfam" id="PF00082">
    <property type="entry name" value="Peptidase_S8"/>
    <property type="match status" value="1"/>
</dbReference>
<evidence type="ECO:0000259" key="14">
    <source>
        <dbReference type="PROSITE" id="PS51829"/>
    </source>
</evidence>
<dbReference type="OrthoDB" id="300641at2759"/>
<dbReference type="InterPro" id="IPR008979">
    <property type="entry name" value="Galactose-bd-like_sf"/>
</dbReference>
<dbReference type="AlphaFoldDB" id="A0A8B7YXT3"/>
<dbReference type="Gene3D" id="3.30.70.850">
    <property type="entry name" value="Peptidase S8, pro-domain"/>
    <property type="match status" value="1"/>
</dbReference>
<dbReference type="GO" id="GO:0005802">
    <property type="term" value="C:trans-Golgi network"/>
    <property type="evidence" value="ECO:0007669"/>
    <property type="project" value="TreeGrafter"/>
</dbReference>
<evidence type="ECO:0000256" key="4">
    <source>
        <dbReference type="ARBA" id="ARBA00022729"/>
    </source>
</evidence>
<keyword evidence="6 11" id="KW-0720">Serine protease</keyword>
<keyword evidence="2 11" id="KW-0645">Protease</keyword>
<dbReference type="InterPro" id="IPR036852">
    <property type="entry name" value="Peptidase_S8/S53_dom_sf"/>
</dbReference>
<evidence type="ECO:0000256" key="3">
    <source>
        <dbReference type="ARBA" id="ARBA00022685"/>
    </source>
</evidence>
<accession>A0A8B7YXT3</accession>
<evidence type="ECO:0000256" key="8">
    <source>
        <dbReference type="ARBA" id="ARBA00023157"/>
    </source>
</evidence>
<keyword evidence="15" id="KW-1185">Reference proteome</keyword>
<dbReference type="RefSeq" id="XP_022098142.1">
    <property type="nucleotide sequence ID" value="XM_022242450.1"/>
</dbReference>
<dbReference type="RefSeq" id="XP_022098141.1">
    <property type="nucleotide sequence ID" value="XM_022242449.1"/>
</dbReference>
<feature type="region of interest" description="Disordered" evidence="12">
    <location>
        <begin position="622"/>
        <end position="645"/>
    </location>
</feature>
<dbReference type="PROSITE" id="PS00137">
    <property type="entry name" value="SUBTILASE_HIS"/>
    <property type="match status" value="1"/>
</dbReference>
<proteinExistence type="inferred from homology"/>
<evidence type="ECO:0000313" key="20">
    <source>
        <dbReference type="RefSeq" id="XP_022098142.1"/>
    </source>
</evidence>
<dbReference type="InterPro" id="IPR000209">
    <property type="entry name" value="Peptidase_S8/S53_dom"/>
</dbReference>
<gene>
    <name evidence="16 17 18 19 20 21 22" type="primary">LOC110983302</name>
</gene>
<sequence length="774" mass="85413">MGLRALSPLLLVIATLLGGTATTDNFGEEREFHNEWAVEVPGGEEVAREVAEEFGFTFGRRIGALENMYSLQKDNHERRSRRQAVDVTSLLVEDARVAWVEQQETHFHEKRDAAAVSHNQTGDDYVPPFNDPRFPDQWYLHNDGQNDATPGVDMNLAPVWKLGIMGQGSVVAVVDDGVDGTHPDLQANYDPLASWDFNGNDSDPHPDDRAEVGGKNNHGTRCAGEIAAAANNGICGVGAAPKAGIGGIRFLDGRVTDMMEAEALTFNNQHVDIYSCCWGPSDNGKTMREPGKLMTEALAQGCREGRGGKGSIYVWASGNGGHNDDDCGADAYVGNIHTISVGSINDKGESVYFMESCPSTMGVILSGGLNDRSSLGEMKKRQNLVITTDIHDACIDNFIGTSSAAPLAAGLLALVLQANPNLTWRDIQHIVVNGAHIPNTVESGWHVNGAGFHVNEKFGFGMLDAGKMVELALTWSNVGKQKICEVPTFKIDKSVLQGTSYLTHLQVDCPHMTKLEHTLVRISFKAPRRGDVSLKVWSPFGTPSELLSRRRHDNSTDEVVRFPFMSVRNWGENPTGTWGFELMYHFTPPDVQPKPKWPDIPRQHDSMVELMDVQLILYGTADGEDEGTSNSDDANPEVNTEFTGRLDSDEVVDIFNDEQTDDEEIVVDLDDLAAGVRPPPNTAHNLDKNREGVIDTGQFDKVLQDPEVRSLIHDIYVHKKAEALRRLAAKRLHQDKRYHDQRQRSQDLDRAHDEEESRREALEHVLELLHDGGL</sequence>
<dbReference type="PANTHER" id="PTHR42884:SF23">
    <property type="entry name" value="FURIN-LIKE PROTEASE 2"/>
    <property type="match status" value="1"/>
</dbReference>
<dbReference type="RefSeq" id="XP_022098139.1">
    <property type="nucleotide sequence ID" value="XM_022242447.1"/>
</dbReference>
<name>A0A8B7YXT3_ACAPL</name>
<dbReference type="SUPFAM" id="SSF54897">
    <property type="entry name" value="Protease propeptides/inhibitors"/>
    <property type="match status" value="1"/>
</dbReference>
<dbReference type="Gene3D" id="3.40.50.200">
    <property type="entry name" value="Peptidase S8/S53 domain"/>
    <property type="match status" value="1"/>
</dbReference>
<dbReference type="RefSeq" id="XP_022098138.1">
    <property type="nucleotide sequence ID" value="XM_022242446.1"/>
</dbReference>
<evidence type="ECO:0000313" key="22">
    <source>
        <dbReference type="RefSeq" id="XP_022098144.1"/>
    </source>
</evidence>
<feature type="signal peptide" evidence="13">
    <location>
        <begin position="1"/>
        <end position="21"/>
    </location>
</feature>
<keyword evidence="7" id="KW-0865">Zymogen</keyword>
<evidence type="ECO:0000313" key="15">
    <source>
        <dbReference type="Proteomes" id="UP000694845"/>
    </source>
</evidence>
<evidence type="ECO:0000313" key="21">
    <source>
        <dbReference type="RefSeq" id="XP_022098143.1"/>
    </source>
</evidence>
<dbReference type="Gene3D" id="2.60.120.260">
    <property type="entry name" value="Galactose-binding domain-like"/>
    <property type="match status" value="1"/>
</dbReference>
<keyword evidence="3" id="KW-0165">Cleavage on pair of basic residues</keyword>
<feature type="region of interest" description="Disordered" evidence="12">
    <location>
        <begin position="196"/>
        <end position="216"/>
    </location>
</feature>
<evidence type="ECO:0000313" key="17">
    <source>
        <dbReference type="RefSeq" id="XP_022098139.1"/>
    </source>
</evidence>
<dbReference type="GO" id="GO:0016485">
    <property type="term" value="P:protein processing"/>
    <property type="evidence" value="ECO:0007669"/>
    <property type="project" value="TreeGrafter"/>
</dbReference>
<feature type="domain" description="P/Homo B" evidence="14">
    <location>
        <begin position="478"/>
        <end position="623"/>
    </location>
</feature>
<keyword evidence="5 11" id="KW-0378">Hydrolase</keyword>
<dbReference type="RefSeq" id="XP_022098143.1">
    <property type="nucleotide sequence ID" value="XM_022242451.1"/>
</dbReference>
<feature type="chain" id="PRO_5044665625" evidence="13">
    <location>
        <begin position="22"/>
        <end position="774"/>
    </location>
</feature>
<evidence type="ECO:0000256" key="9">
    <source>
        <dbReference type="ARBA" id="ARBA00023180"/>
    </source>
</evidence>
<dbReference type="Proteomes" id="UP000694845">
    <property type="component" value="Unplaced"/>
</dbReference>
<dbReference type="PROSITE" id="PS51829">
    <property type="entry name" value="P_HOMO_B"/>
    <property type="match status" value="1"/>
</dbReference>
<dbReference type="InterPro" id="IPR023828">
    <property type="entry name" value="Peptidase_S8_Ser-AS"/>
</dbReference>
<evidence type="ECO:0000313" key="16">
    <source>
        <dbReference type="RefSeq" id="XP_022098138.1"/>
    </source>
</evidence>
<dbReference type="RefSeq" id="XP_022098144.1">
    <property type="nucleotide sequence ID" value="XM_022242452.1"/>
</dbReference>
<evidence type="ECO:0000256" key="13">
    <source>
        <dbReference type="SAM" id="SignalP"/>
    </source>
</evidence>
<reference evidence="16 17" key="1">
    <citation type="submission" date="2025-04" db="UniProtKB">
        <authorList>
            <consortium name="RefSeq"/>
        </authorList>
    </citation>
    <scope>IDENTIFICATION</scope>
</reference>
<dbReference type="PROSITE" id="PS51892">
    <property type="entry name" value="SUBTILASE"/>
    <property type="match status" value="1"/>
</dbReference>
<dbReference type="RefSeq" id="XP_022098140.1">
    <property type="nucleotide sequence ID" value="XM_022242448.1"/>
</dbReference>
<dbReference type="SUPFAM" id="SSF52743">
    <property type="entry name" value="Subtilisin-like"/>
    <property type="match status" value="1"/>
</dbReference>
<dbReference type="InterPro" id="IPR015500">
    <property type="entry name" value="Peptidase_S8_subtilisin-rel"/>
</dbReference>
<dbReference type="OMA" id="ASHDFND"/>
<dbReference type="InterPro" id="IPR032815">
    <property type="entry name" value="S8_pro-domain"/>
</dbReference>
<feature type="compositionally biased region" description="Basic and acidic residues" evidence="12">
    <location>
        <begin position="735"/>
        <end position="756"/>
    </location>
</feature>
<dbReference type="PANTHER" id="PTHR42884">
    <property type="entry name" value="PROPROTEIN CONVERTASE SUBTILISIN/KEXIN-RELATED"/>
    <property type="match status" value="1"/>
</dbReference>
<keyword evidence="8" id="KW-1015">Disulfide bond</keyword>